<dbReference type="AlphaFoldDB" id="A0AAW1PCE2"/>
<protein>
    <submittedName>
        <fullName evidence="3">Uncharacterized protein</fullName>
    </submittedName>
</protein>
<evidence type="ECO:0000313" key="3">
    <source>
        <dbReference type="EMBL" id="KAK9807573.1"/>
    </source>
</evidence>
<gene>
    <name evidence="3" type="ORF">WJX72_003119</name>
</gene>
<feature type="coiled-coil region" evidence="1">
    <location>
        <begin position="9"/>
        <end position="36"/>
    </location>
</feature>
<feature type="coiled-coil region" evidence="1">
    <location>
        <begin position="256"/>
        <end position="318"/>
    </location>
</feature>
<evidence type="ECO:0000256" key="2">
    <source>
        <dbReference type="SAM" id="MobiDB-lite"/>
    </source>
</evidence>
<reference evidence="3 4" key="1">
    <citation type="journal article" date="2024" name="Nat. Commun.">
        <title>Phylogenomics reveals the evolutionary origins of lichenization in chlorophyte algae.</title>
        <authorList>
            <person name="Puginier C."/>
            <person name="Libourel C."/>
            <person name="Otte J."/>
            <person name="Skaloud P."/>
            <person name="Haon M."/>
            <person name="Grisel S."/>
            <person name="Petersen M."/>
            <person name="Berrin J.G."/>
            <person name="Delaux P.M."/>
            <person name="Dal Grande F."/>
            <person name="Keller J."/>
        </authorList>
    </citation>
    <scope>NUCLEOTIDE SEQUENCE [LARGE SCALE GENOMIC DNA]</scope>
    <source>
        <strain evidence="3 4">SAG 2043</strain>
    </source>
</reference>
<feature type="compositionally biased region" description="Basic and acidic residues" evidence="2">
    <location>
        <begin position="158"/>
        <end position="179"/>
    </location>
</feature>
<keyword evidence="4" id="KW-1185">Reference proteome</keyword>
<comment type="caution">
    <text evidence="3">The sequence shown here is derived from an EMBL/GenBank/DDBJ whole genome shotgun (WGS) entry which is preliminary data.</text>
</comment>
<evidence type="ECO:0000313" key="4">
    <source>
        <dbReference type="Proteomes" id="UP001489004"/>
    </source>
</evidence>
<evidence type="ECO:0000256" key="1">
    <source>
        <dbReference type="SAM" id="Coils"/>
    </source>
</evidence>
<dbReference type="EMBL" id="JALJOR010000012">
    <property type="protein sequence ID" value="KAK9807573.1"/>
    <property type="molecule type" value="Genomic_DNA"/>
</dbReference>
<organism evidence="3 4">
    <name type="scientific">[Myrmecia] bisecta</name>
    <dbReference type="NCBI Taxonomy" id="41462"/>
    <lineage>
        <taxon>Eukaryota</taxon>
        <taxon>Viridiplantae</taxon>
        <taxon>Chlorophyta</taxon>
        <taxon>core chlorophytes</taxon>
        <taxon>Trebouxiophyceae</taxon>
        <taxon>Trebouxiales</taxon>
        <taxon>Trebouxiaceae</taxon>
        <taxon>Myrmecia</taxon>
    </lineage>
</organism>
<name>A0AAW1PCE2_9CHLO</name>
<accession>A0AAW1PCE2</accession>
<dbReference type="Proteomes" id="UP001489004">
    <property type="component" value="Unassembled WGS sequence"/>
</dbReference>
<proteinExistence type="predicted"/>
<feature type="region of interest" description="Disordered" evidence="2">
    <location>
        <begin position="145"/>
        <end position="179"/>
    </location>
</feature>
<sequence>MECKAAEINDDNIRLVNQLTQENAKLEADVLRLSQQMTAGISDGDVQATLISMRATNDRLVSHKNQMLEENIRLATKNGRLVEENEALLARIAVLVGDGQQHSSSIWTRFQAFKKIKDKSMVLVKELPDENTRPAASQEQLRTAQEQLNSSLKKKRHLEISEQVRQPEESQEGAARRRQDLMQRSSYELAAHEQAYEHAKAGALSRLNSYISSLAERPVTPRGQSSERADATLTPDQLMGQMMHTRIVPGVPQGELDEGKRRRQEAELAKAELEKKVAASRARHQAAAVGAAPALQGGKELEEQRRIAEQRQKAQEQVRAAYYRFAGKDGVGKFLQALGFQGFKSRPDDDLSEVFRSAIRFTQPERIPGPPKWDSIFTQAVHQKLQEWYSEWIANADL</sequence>
<keyword evidence="1" id="KW-0175">Coiled coil</keyword>